<evidence type="ECO:0000313" key="1">
    <source>
        <dbReference type="EMBL" id="QJC57144.1"/>
    </source>
</evidence>
<dbReference type="KEGG" id="pvac:HC248_02460"/>
<dbReference type="AlphaFoldDB" id="A0A6H2HC18"/>
<reference evidence="1 2" key="1">
    <citation type="submission" date="2020-04" db="EMBL/GenBank/DDBJ databases">
        <title>Complete genome of a Psychrophilic, Marine, Gas Vacuolate Bacterium Polaromonas vacuolata KCTC 22033T.</title>
        <authorList>
            <person name="Hwang K."/>
            <person name="Kim K.M."/>
        </authorList>
    </citation>
    <scope>NUCLEOTIDE SEQUENCE [LARGE SCALE GENOMIC DNA]</scope>
    <source>
        <strain evidence="1 2">KCTC 22033</strain>
    </source>
</reference>
<proteinExistence type="predicted"/>
<dbReference type="Proteomes" id="UP000502041">
    <property type="component" value="Chromosome"/>
</dbReference>
<accession>A0A6H2HC18</accession>
<name>A0A6H2HC18_9BURK</name>
<keyword evidence="2" id="KW-1185">Reference proteome</keyword>
<organism evidence="1 2">
    <name type="scientific">Polaromonas vacuolata</name>
    <dbReference type="NCBI Taxonomy" id="37448"/>
    <lineage>
        <taxon>Bacteria</taxon>
        <taxon>Pseudomonadati</taxon>
        <taxon>Pseudomonadota</taxon>
        <taxon>Betaproteobacteria</taxon>
        <taxon>Burkholderiales</taxon>
        <taxon>Comamonadaceae</taxon>
        <taxon>Polaromonas</taxon>
    </lineage>
</organism>
<dbReference type="PROSITE" id="PS51257">
    <property type="entry name" value="PROKAR_LIPOPROTEIN"/>
    <property type="match status" value="1"/>
</dbReference>
<dbReference type="EMBL" id="CP051461">
    <property type="protein sequence ID" value="QJC57144.1"/>
    <property type="molecule type" value="Genomic_DNA"/>
</dbReference>
<evidence type="ECO:0000313" key="2">
    <source>
        <dbReference type="Proteomes" id="UP000502041"/>
    </source>
</evidence>
<sequence>MISAKPTGIVKRDVSAVSAVQASVYAGLGCYGTNSADVSDVSLSRSKAVPDTADTAWKNMPYQRKPNAHAACTPDTSETSCLNNVQCKCLGLKAGGV</sequence>
<protein>
    <submittedName>
        <fullName evidence="1">Uncharacterized protein</fullName>
    </submittedName>
</protein>
<dbReference type="RefSeq" id="WP_168922700.1">
    <property type="nucleotide sequence ID" value="NZ_CP051461.1"/>
</dbReference>
<gene>
    <name evidence="1" type="ORF">HC248_02460</name>
</gene>